<dbReference type="GO" id="GO:0000122">
    <property type="term" value="P:negative regulation of transcription by RNA polymerase II"/>
    <property type="evidence" value="ECO:0007669"/>
    <property type="project" value="TreeGrafter"/>
</dbReference>
<dbReference type="SUPFAM" id="SSF46579">
    <property type="entry name" value="Prefoldin"/>
    <property type="match status" value="1"/>
</dbReference>
<dbReference type="InterPro" id="IPR024325">
    <property type="entry name" value="DUF3835"/>
</dbReference>
<gene>
    <name evidence="4" type="ORF">D0859_13487</name>
    <name evidence="3" type="ORF">D0860_04854</name>
</gene>
<dbReference type="GO" id="GO:0003714">
    <property type="term" value="F:transcription corepressor activity"/>
    <property type="evidence" value="ECO:0007669"/>
    <property type="project" value="TreeGrafter"/>
</dbReference>
<dbReference type="InterPro" id="IPR052255">
    <property type="entry name" value="RNA_pol_II_subunit5-mediator"/>
</dbReference>
<feature type="compositionally biased region" description="Basic and acidic residues" evidence="1">
    <location>
        <begin position="562"/>
        <end position="577"/>
    </location>
</feature>
<sequence length="746" mass="81804">MDMLKIEQQRQALEGNLQQLRQSLKYWQAFEAEYEGLKEEIQDAQPNVDAAKLDALSTAYDGELVTKQVIRELAGLDKGTPRTGQQMVRDLERRVEYVQRNCEVIQRRFFDAEAKLEEFDFAAMRDAESFLSGGGSGGEGFPLTEIHEELDEDGNVISSRLERPEEKQARLVESLKKAGLTTEDLEEGGEQEQQPTTPLKPAITNASPPPSSFASPPPVGPSRVQGDRGSVSNSDLPSTTGDSTQENETPRRPQVRKKSVSFTADTKESPELVRVDSEEGRKSVSFNDKVAVAPAAPPPDPRTVQFSPQVEEIPPQPLGPPGPAQTSGQLPTQPEKDLSQKAPSAPSAQDTHGKTKEAELEIQKELRASFKPGDRVATLDDDEEVVSKDVVIPEDEDEEDAQTRREMLNYHLNEVGHVVAQMDLNDDDDYNDDDFAEDDDYDDDETSSHFTGSSFQGDEDTPYTSGLSDDEDEDEYGRTKGKVITDDYRQQMLEMQKRLIGNLGPAPEGEDVAEVDPDLDPNDVRKLVIRDKRSSMSSDNSDGVEKKAGGKKRVSFAQALDVAEKPEPSPAKADLHQEGGGAAAPVAETVAEKPATTAPQAAPDATPPPAKPSRFKKSRNPPPPPQQAPTSPPTEPPTNPTNITDFDSPTGPAGRTLAETLIERPAASSSNNLTKGKAPSADDPDPIAERRQLAADYYRRRNELIRQQGGFKGNREEDEALGELMEERPDGRVRKVSRFKAARIKP</sequence>
<feature type="compositionally biased region" description="Acidic residues" evidence="1">
    <location>
        <begin position="424"/>
        <end position="445"/>
    </location>
</feature>
<dbReference type="PANTHER" id="PTHR15111:SF0">
    <property type="entry name" value="UNCONVENTIONAL PREFOLDIN RPB5 INTERACTOR 1"/>
    <property type="match status" value="1"/>
</dbReference>
<feature type="compositionally biased region" description="Pro residues" evidence="1">
    <location>
        <begin position="620"/>
        <end position="639"/>
    </location>
</feature>
<organism evidence="4 6">
    <name type="scientific">Hortaea werneckii</name>
    <name type="common">Black yeast</name>
    <name type="synonym">Cladosporium werneckii</name>
    <dbReference type="NCBI Taxonomy" id="91943"/>
    <lineage>
        <taxon>Eukaryota</taxon>
        <taxon>Fungi</taxon>
        <taxon>Dikarya</taxon>
        <taxon>Ascomycota</taxon>
        <taxon>Pezizomycotina</taxon>
        <taxon>Dothideomycetes</taxon>
        <taxon>Dothideomycetidae</taxon>
        <taxon>Mycosphaerellales</taxon>
        <taxon>Teratosphaeriaceae</taxon>
        <taxon>Hortaea</taxon>
    </lineage>
</organism>
<feature type="compositionally biased region" description="Polar residues" evidence="1">
    <location>
        <begin position="230"/>
        <end position="247"/>
    </location>
</feature>
<comment type="caution">
    <text evidence="4">The sequence shown here is derived from an EMBL/GenBank/DDBJ whole genome shotgun (WGS) entry which is preliminary data.</text>
</comment>
<feature type="compositionally biased region" description="Basic and acidic residues" evidence="1">
    <location>
        <begin position="687"/>
        <end position="704"/>
    </location>
</feature>
<feature type="compositionally biased region" description="Basic and acidic residues" evidence="1">
    <location>
        <begin position="522"/>
        <end position="534"/>
    </location>
</feature>
<feature type="compositionally biased region" description="Pro residues" evidence="1">
    <location>
        <begin position="207"/>
        <end position="220"/>
    </location>
</feature>
<protein>
    <recommendedName>
        <fullName evidence="2">DUF3835 domain-containing protein</fullName>
    </recommendedName>
</protein>
<dbReference type="Pfam" id="PF12927">
    <property type="entry name" value="DUF3835"/>
    <property type="match status" value="1"/>
</dbReference>
<dbReference type="AlphaFoldDB" id="A0A3M7IAT2"/>
<feature type="compositionally biased region" description="Basic and acidic residues" evidence="1">
    <location>
        <begin position="351"/>
        <end position="378"/>
    </location>
</feature>
<reference evidence="5 6" key="1">
    <citation type="journal article" date="2018" name="BMC Genomics">
        <title>Genomic evidence for intraspecific hybridization in a clonal and extremely halotolerant yeast.</title>
        <authorList>
            <person name="Gostincar C."/>
            <person name="Stajich J.E."/>
            <person name="Zupancic J."/>
            <person name="Zalar P."/>
            <person name="Gunde-Cimerman N."/>
        </authorList>
    </citation>
    <scope>NUCLEOTIDE SEQUENCE [LARGE SCALE GENOMIC DNA]</scope>
    <source>
        <strain evidence="4 6">EXF-120</strain>
        <strain evidence="3 5">EXF-562</strain>
    </source>
</reference>
<evidence type="ECO:0000313" key="6">
    <source>
        <dbReference type="Proteomes" id="UP000281677"/>
    </source>
</evidence>
<dbReference type="InterPro" id="IPR039553">
    <property type="entry name" value="Prefoldin-like"/>
</dbReference>
<dbReference type="EMBL" id="QWIT01000563">
    <property type="protein sequence ID" value="RMZ22482.1"/>
    <property type="molecule type" value="Genomic_DNA"/>
</dbReference>
<dbReference type="Proteomes" id="UP000280598">
    <property type="component" value="Unassembled WGS sequence"/>
</dbReference>
<dbReference type="Pfam" id="PF13758">
    <property type="entry name" value="Prefoldin_3"/>
    <property type="match status" value="1"/>
</dbReference>
<evidence type="ECO:0000256" key="1">
    <source>
        <dbReference type="SAM" id="MobiDB-lite"/>
    </source>
</evidence>
<feature type="domain" description="DUF3835" evidence="2">
    <location>
        <begin position="657"/>
        <end position="744"/>
    </location>
</feature>
<accession>A0A3M7IAT2</accession>
<feature type="region of interest" description="Disordered" evidence="1">
    <location>
        <begin position="180"/>
        <end position="485"/>
    </location>
</feature>
<dbReference type="VEuPathDB" id="FungiDB:BTJ68_13458"/>
<dbReference type="GO" id="GO:0019212">
    <property type="term" value="F:phosphatase inhibitor activity"/>
    <property type="evidence" value="ECO:0007669"/>
    <property type="project" value="TreeGrafter"/>
</dbReference>
<evidence type="ECO:0000259" key="2">
    <source>
        <dbReference type="Pfam" id="PF12927"/>
    </source>
</evidence>
<evidence type="ECO:0000313" key="5">
    <source>
        <dbReference type="Proteomes" id="UP000280598"/>
    </source>
</evidence>
<evidence type="ECO:0000313" key="4">
    <source>
        <dbReference type="EMBL" id="RMZ22482.1"/>
    </source>
</evidence>
<dbReference type="OrthoDB" id="21413at2759"/>
<feature type="compositionally biased region" description="Low complexity" evidence="1">
    <location>
        <begin position="592"/>
        <end position="604"/>
    </location>
</feature>
<feature type="compositionally biased region" description="Polar residues" evidence="1">
    <location>
        <begin position="448"/>
        <end position="467"/>
    </location>
</feature>
<evidence type="ECO:0000313" key="3">
    <source>
        <dbReference type="EMBL" id="RMZ08027.1"/>
    </source>
</evidence>
<feature type="region of interest" description="Disordered" evidence="1">
    <location>
        <begin position="499"/>
        <end position="730"/>
    </location>
</feature>
<dbReference type="PANTHER" id="PTHR15111">
    <property type="entry name" value="RNA POLYMERASE II SUBUNIT 5-MEDIATING PROTEIN NNX3"/>
    <property type="match status" value="1"/>
</dbReference>
<name>A0A3M7IAT2_HORWE</name>
<feature type="compositionally biased region" description="Pro residues" evidence="1">
    <location>
        <begin position="314"/>
        <end position="323"/>
    </location>
</feature>
<dbReference type="EMBL" id="QWIS01000091">
    <property type="protein sequence ID" value="RMZ08027.1"/>
    <property type="molecule type" value="Genomic_DNA"/>
</dbReference>
<dbReference type="GO" id="GO:0003682">
    <property type="term" value="F:chromatin binding"/>
    <property type="evidence" value="ECO:0007669"/>
    <property type="project" value="TreeGrafter"/>
</dbReference>
<proteinExistence type="predicted"/>
<feature type="compositionally biased region" description="Acidic residues" evidence="1">
    <location>
        <begin position="508"/>
        <end position="521"/>
    </location>
</feature>
<feature type="compositionally biased region" description="Basic and acidic residues" evidence="1">
    <location>
        <begin position="265"/>
        <end position="282"/>
    </location>
</feature>
<dbReference type="Proteomes" id="UP000281677">
    <property type="component" value="Unassembled WGS sequence"/>
</dbReference>